<dbReference type="RefSeq" id="WP_184090175.1">
    <property type="nucleotide sequence ID" value="NZ_JACIJF010000013.1"/>
</dbReference>
<dbReference type="AlphaFoldDB" id="A0A840YRG1"/>
<keyword evidence="2" id="KW-1185">Reference proteome</keyword>
<evidence type="ECO:0000313" key="2">
    <source>
        <dbReference type="Proteomes" id="UP000527143"/>
    </source>
</evidence>
<reference evidence="1 2" key="1">
    <citation type="submission" date="2020-08" db="EMBL/GenBank/DDBJ databases">
        <title>Genomic Encyclopedia of Type Strains, Phase IV (KMG-IV): sequencing the most valuable type-strain genomes for metagenomic binning, comparative biology and taxonomic classification.</title>
        <authorList>
            <person name="Goeker M."/>
        </authorList>
    </citation>
    <scope>NUCLEOTIDE SEQUENCE [LARGE SCALE GENOMIC DNA]</scope>
    <source>
        <strain evidence="1 2">DSM 26736</strain>
    </source>
</reference>
<dbReference type="EMBL" id="JACIJF010000013">
    <property type="protein sequence ID" value="MBB5712142.1"/>
    <property type="molecule type" value="Genomic_DNA"/>
</dbReference>
<proteinExistence type="predicted"/>
<dbReference type="Proteomes" id="UP000527143">
    <property type="component" value="Unassembled WGS sequence"/>
</dbReference>
<name>A0A840YRG1_9SPHN</name>
<gene>
    <name evidence="1" type="ORF">FHT02_003399</name>
</gene>
<sequence>MFQLDLFTLQERAAEPLHVKPQRLLDVPAILERLTAVCERPRYSFMVLNLIAQASVKTGSAGPYIREGTRSIPVRDWLCDALIPVAQRDPRRLAIRTKVRQELEAKRALPADREAAERLVDAHVRKRVRQSGRTNVSRAVSELVRAGFVRRHYQGYRVDHHNRGAQRQAVYTITEEARRALHPTVDCPTRGMV</sequence>
<dbReference type="GO" id="GO:0016740">
    <property type="term" value="F:transferase activity"/>
    <property type="evidence" value="ECO:0007669"/>
    <property type="project" value="UniProtKB-KW"/>
</dbReference>
<keyword evidence="1" id="KW-0808">Transferase</keyword>
<evidence type="ECO:0000313" key="1">
    <source>
        <dbReference type="EMBL" id="MBB5712142.1"/>
    </source>
</evidence>
<accession>A0A840YRG1</accession>
<comment type="caution">
    <text evidence="1">The sequence shown here is derived from an EMBL/GenBank/DDBJ whole genome shotgun (WGS) entry which is preliminary data.</text>
</comment>
<protein>
    <submittedName>
        <fullName evidence="1">Putative GNAT family acetyltransferase</fullName>
    </submittedName>
</protein>
<organism evidence="1 2">
    <name type="scientific">Sphingomonas xinjiangensis</name>
    <dbReference type="NCBI Taxonomy" id="643568"/>
    <lineage>
        <taxon>Bacteria</taxon>
        <taxon>Pseudomonadati</taxon>
        <taxon>Pseudomonadota</taxon>
        <taxon>Alphaproteobacteria</taxon>
        <taxon>Sphingomonadales</taxon>
        <taxon>Sphingomonadaceae</taxon>
        <taxon>Sphingomonas</taxon>
    </lineage>
</organism>